<evidence type="ECO:0000313" key="2">
    <source>
        <dbReference type="Proteomes" id="UP000257136"/>
    </source>
</evidence>
<protein>
    <submittedName>
        <fullName evidence="1">Uncharacterized protein</fullName>
    </submittedName>
</protein>
<evidence type="ECO:0000313" key="1">
    <source>
        <dbReference type="EMBL" id="REG90436.1"/>
    </source>
</evidence>
<comment type="caution">
    <text evidence="1">The sequence shown here is derived from an EMBL/GenBank/DDBJ whole genome shotgun (WGS) entry which is preliminary data.</text>
</comment>
<proteinExistence type="predicted"/>
<accession>A0A3E0E0M0</accession>
<dbReference type="PROSITE" id="PS51257">
    <property type="entry name" value="PROKAR_LIPOPROTEIN"/>
    <property type="match status" value="1"/>
</dbReference>
<dbReference type="OrthoDB" id="1335944at2"/>
<keyword evidence="2" id="KW-1185">Reference proteome</keyword>
<gene>
    <name evidence="1" type="ORF">C8P67_1253</name>
</gene>
<name>A0A3E0E0M0_9FLAO</name>
<sequence>MRKLTFLIIFFSLVACKNEIEKAERKTADKKVVSKPNSSKKLSYAEEIEKLKISKPKNSILSNDIQFINDSILKGKFKLDISKYELENSKKECFPTIMEKEEFYEYSVEADRTSTKEFKNLGDLNGDGKKESVFILPSLGWCEEGQSYYFTDNKIPRILTDSNCCHTESLFSIGDIDEDGGNEIAEYYSSCASNFKYIDIWTLKENKWKLVDKFAFFYNNGKYEAFKDFHKLYKKISKNKFKFLEISDMRANGELVMEWKIVTMK</sequence>
<dbReference type="Proteomes" id="UP000257136">
    <property type="component" value="Unassembled WGS sequence"/>
</dbReference>
<reference evidence="1 2" key="1">
    <citation type="submission" date="2018-08" db="EMBL/GenBank/DDBJ databases">
        <title>Genomic Encyclopedia of Archaeal and Bacterial Type Strains, Phase II (KMG-II): from individual species to whole genera.</title>
        <authorList>
            <person name="Goeker M."/>
        </authorList>
    </citation>
    <scope>NUCLEOTIDE SEQUENCE [LARGE SCALE GENOMIC DNA]</scope>
    <source>
        <strain evidence="1 2">DSM 100880</strain>
    </source>
</reference>
<organism evidence="1 2">
    <name type="scientific">Flavobacterium aquicola</name>
    <dbReference type="NCBI Taxonomy" id="1682742"/>
    <lineage>
        <taxon>Bacteria</taxon>
        <taxon>Pseudomonadati</taxon>
        <taxon>Bacteroidota</taxon>
        <taxon>Flavobacteriia</taxon>
        <taxon>Flavobacteriales</taxon>
        <taxon>Flavobacteriaceae</taxon>
        <taxon>Flavobacterium</taxon>
    </lineage>
</organism>
<dbReference type="AlphaFoldDB" id="A0A3E0E0M0"/>
<dbReference type="EMBL" id="QUNI01000025">
    <property type="protein sequence ID" value="REG90436.1"/>
    <property type="molecule type" value="Genomic_DNA"/>
</dbReference>
<dbReference type="RefSeq" id="WP_115815225.1">
    <property type="nucleotide sequence ID" value="NZ_QUNI01000025.1"/>
</dbReference>